<reference evidence="2 3" key="1">
    <citation type="submission" date="2014-04" db="EMBL/GenBank/DDBJ databases">
        <authorList>
            <consortium name="DOE Joint Genome Institute"/>
            <person name="Kuo A."/>
            <person name="Kohler A."/>
            <person name="Jargeat P."/>
            <person name="Nagy L.G."/>
            <person name="Floudas D."/>
            <person name="Copeland A."/>
            <person name="Barry K.W."/>
            <person name="Cichocki N."/>
            <person name="Veneault-Fourrey C."/>
            <person name="LaButti K."/>
            <person name="Lindquist E.A."/>
            <person name="Lipzen A."/>
            <person name="Lundell T."/>
            <person name="Morin E."/>
            <person name="Murat C."/>
            <person name="Sun H."/>
            <person name="Tunlid A."/>
            <person name="Henrissat B."/>
            <person name="Grigoriev I.V."/>
            <person name="Hibbett D.S."/>
            <person name="Martin F."/>
            <person name="Nordberg H.P."/>
            <person name="Cantor M.N."/>
            <person name="Hua S.X."/>
        </authorList>
    </citation>
    <scope>NUCLEOTIDE SEQUENCE [LARGE SCALE GENOMIC DNA]</scope>
    <source>
        <strain evidence="2 3">Ve08.2h10</strain>
    </source>
</reference>
<gene>
    <name evidence="2" type="ORF">PAXRUDRAFT_149562</name>
</gene>
<evidence type="ECO:0000313" key="3">
    <source>
        <dbReference type="Proteomes" id="UP000054538"/>
    </source>
</evidence>
<dbReference type="EMBL" id="KN825390">
    <property type="protein sequence ID" value="KIK91409.1"/>
    <property type="molecule type" value="Genomic_DNA"/>
</dbReference>
<sequence>LPSTKTRLGQHFSSPCKVKDKQKMQTYVRIPGCKHKRQQLLNHMEDLLNHKEKDTHSTPHGDDQGPDHSPSVPHEAEGPKFYIEYNIPDDDNSIISALAPASAGSSQPCLFNNWKMVIPTLIQPFLQYLMQMLGEPVNILSSSISHCTQACKLKQTMLICLYFDCKFSLSVH</sequence>
<dbReference type="STRING" id="930991.A0A0D0DY35"/>
<evidence type="ECO:0000313" key="2">
    <source>
        <dbReference type="EMBL" id="KIK91409.1"/>
    </source>
</evidence>
<accession>A0A0D0DY35</accession>
<dbReference type="Proteomes" id="UP000054538">
    <property type="component" value="Unassembled WGS sequence"/>
</dbReference>
<name>A0A0D0DY35_9AGAM</name>
<proteinExistence type="predicted"/>
<feature type="compositionally biased region" description="Basic and acidic residues" evidence="1">
    <location>
        <begin position="52"/>
        <end position="66"/>
    </location>
</feature>
<dbReference type="HOGENOM" id="CLU_088994_0_0_1"/>
<organism evidence="2 3">
    <name type="scientific">Paxillus rubicundulus Ve08.2h10</name>
    <dbReference type="NCBI Taxonomy" id="930991"/>
    <lineage>
        <taxon>Eukaryota</taxon>
        <taxon>Fungi</taxon>
        <taxon>Dikarya</taxon>
        <taxon>Basidiomycota</taxon>
        <taxon>Agaricomycotina</taxon>
        <taxon>Agaricomycetes</taxon>
        <taxon>Agaricomycetidae</taxon>
        <taxon>Boletales</taxon>
        <taxon>Paxilineae</taxon>
        <taxon>Paxillaceae</taxon>
        <taxon>Paxillus</taxon>
    </lineage>
</organism>
<feature type="region of interest" description="Disordered" evidence="1">
    <location>
        <begin position="52"/>
        <end position="75"/>
    </location>
</feature>
<protein>
    <submittedName>
        <fullName evidence="2">Uncharacterized protein</fullName>
    </submittedName>
</protein>
<dbReference type="InParanoid" id="A0A0D0DY35"/>
<feature type="non-terminal residue" evidence="2">
    <location>
        <position position="1"/>
    </location>
</feature>
<keyword evidence="3" id="KW-1185">Reference proteome</keyword>
<dbReference type="AlphaFoldDB" id="A0A0D0DY35"/>
<reference evidence="3" key="2">
    <citation type="submission" date="2015-01" db="EMBL/GenBank/DDBJ databases">
        <title>Evolutionary Origins and Diversification of the Mycorrhizal Mutualists.</title>
        <authorList>
            <consortium name="DOE Joint Genome Institute"/>
            <consortium name="Mycorrhizal Genomics Consortium"/>
            <person name="Kohler A."/>
            <person name="Kuo A."/>
            <person name="Nagy L.G."/>
            <person name="Floudas D."/>
            <person name="Copeland A."/>
            <person name="Barry K.W."/>
            <person name="Cichocki N."/>
            <person name="Veneault-Fourrey C."/>
            <person name="LaButti K."/>
            <person name="Lindquist E.A."/>
            <person name="Lipzen A."/>
            <person name="Lundell T."/>
            <person name="Morin E."/>
            <person name="Murat C."/>
            <person name="Riley R."/>
            <person name="Ohm R."/>
            <person name="Sun H."/>
            <person name="Tunlid A."/>
            <person name="Henrissat B."/>
            <person name="Grigoriev I.V."/>
            <person name="Hibbett D.S."/>
            <person name="Martin F."/>
        </authorList>
    </citation>
    <scope>NUCLEOTIDE SEQUENCE [LARGE SCALE GENOMIC DNA]</scope>
    <source>
        <strain evidence="3">Ve08.2h10</strain>
    </source>
</reference>
<dbReference type="OrthoDB" id="2691413at2759"/>
<evidence type="ECO:0000256" key="1">
    <source>
        <dbReference type="SAM" id="MobiDB-lite"/>
    </source>
</evidence>